<evidence type="ECO:0000313" key="9">
    <source>
        <dbReference type="EMBL" id="KHS58272.1"/>
    </source>
</evidence>
<name>A0A0B3W7B3_9FIRM</name>
<protein>
    <submittedName>
        <fullName evidence="9">ABC transporter permease</fullName>
    </submittedName>
</protein>
<proteinExistence type="inferred from homology"/>
<accession>A0A0B3W7B3</accession>
<dbReference type="PANTHER" id="PTHR30472">
    <property type="entry name" value="FERRIC ENTEROBACTIN TRANSPORT SYSTEM PERMEASE PROTEIN"/>
    <property type="match status" value="1"/>
</dbReference>
<dbReference type="InterPro" id="IPR000522">
    <property type="entry name" value="ABC_transptr_permease_BtuC"/>
</dbReference>
<dbReference type="PANTHER" id="PTHR30472:SF70">
    <property type="entry name" value="MOLYBDATE IMPORT SYSTEM PERMEASE PROTEIN MOLB"/>
    <property type="match status" value="1"/>
</dbReference>
<keyword evidence="10" id="KW-1185">Reference proteome</keyword>
<dbReference type="GO" id="GO:0022857">
    <property type="term" value="F:transmembrane transporter activity"/>
    <property type="evidence" value="ECO:0007669"/>
    <property type="project" value="InterPro"/>
</dbReference>
<feature type="transmembrane region" description="Helical" evidence="8">
    <location>
        <begin position="241"/>
        <end position="271"/>
    </location>
</feature>
<evidence type="ECO:0000256" key="8">
    <source>
        <dbReference type="SAM" id="Phobius"/>
    </source>
</evidence>
<feature type="transmembrane region" description="Helical" evidence="8">
    <location>
        <begin position="283"/>
        <end position="301"/>
    </location>
</feature>
<dbReference type="Proteomes" id="UP000031189">
    <property type="component" value="Unassembled WGS sequence"/>
</dbReference>
<keyword evidence="4" id="KW-1003">Cell membrane</keyword>
<evidence type="ECO:0000256" key="5">
    <source>
        <dbReference type="ARBA" id="ARBA00022692"/>
    </source>
</evidence>
<feature type="transmembrane region" description="Helical" evidence="8">
    <location>
        <begin position="100"/>
        <end position="118"/>
    </location>
</feature>
<feature type="transmembrane region" description="Helical" evidence="8">
    <location>
        <begin position="12"/>
        <end position="30"/>
    </location>
</feature>
<gene>
    <name evidence="9" type="ORF">QX51_03730</name>
</gene>
<dbReference type="AlphaFoldDB" id="A0A0B3W7B3"/>
<dbReference type="FunFam" id="1.10.3470.10:FF:000001">
    <property type="entry name" value="Vitamin B12 ABC transporter permease BtuC"/>
    <property type="match status" value="1"/>
</dbReference>
<evidence type="ECO:0000256" key="7">
    <source>
        <dbReference type="ARBA" id="ARBA00023136"/>
    </source>
</evidence>
<dbReference type="GO" id="GO:0033214">
    <property type="term" value="P:siderophore-iron import into cell"/>
    <property type="evidence" value="ECO:0007669"/>
    <property type="project" value="TreeGrafter"/>
</dbReference>
<comment type="subcellular location">
    <subcellularLocation>
        <location evidence="1">Cell membrane</location>
        <topology evidence="1">Multi-pass membrane protein</topology>
    </subcellularLocation>
</comment>
<dbReference type="InterPro" id="IPR037294">
    <property type="entry name" value="ABC_BtuC-like"/>
</dbReference>
<dbReference type="Pfam" id="PF01032">
    <property type="entry name" value="FecCD"/>
    <property type="match status" value="1"/>
</dbReference>
<feature type="transmembrane region" description="Helical" evidence="8">
    <location>
        <begin position="151"/>
        <end position="172"/>
    </location>
</feature>
<evidence type="ECO:0000313" key="10">
    <source>
        <dbReference type="Proteomes" id="UP000031189"/>
    </source>
</evidence>
<feature type="transmembrane region" description="Helical" evidence="8">
    <location>
        <begin position="124"/>
        <end position="142"/>
    </location>
</feature>
<keyword evidence="7 8" id="KW-0472">Membrane</keyword>
<feature type="transmembrane region" description="Helical" evidence="8">
    <location>
        <begin position="313"/>
        <end position="332"/>
    </location>
</feature>
<feature type="transmembrane region" description="Helical" evidence="8">
    <location>
        <begin position="201"/>
        <end position="220"/>
    </location>
</feature>
<keyword evidence="6 8" id="KW-1133">Transmembrane helix</keyword>
<dbReference type="STRING" id="1577792.QX51_03730"/>
<keyword evidence="5 8" id="KW-0812">Transmembrane</keyword>
<evidence type="ECO:0000256" key="1">
    <source>
        <dbReference type="ARBA" id="ARBA00004651"/>
    </source>
</evidence>
<organism evidence="9 10">
    <name type="scientific">Terrisporobacter othiniensis</name>
    <dbReference type="NCBI Taxonomy" id="1577792"/>
    <lineage>
        <taxon>Bacteria</taxon>
        <taxon>Bacillati</taxon>
        <taxon>Bacillota</taxon>
        <taxon>Clostridia</taxon>
        <taxon>Peptostreptococcales</taxon>
        <taxon>Peptostreptococcaceae</taxon>
        <taxon>Terrisporobacter</taxon>
    </lineage>
</organism>
<comment type="similarity">
    <text evidence="2">Belongs to the binding-protein-dependent transport system permease family. FecCD subfamily.</text>
</comment>
<keyword evidence="3" id="KW-0813">Transport</keyword>
<reference evidence="9 10" key="1">
    <citation type="submission" date="2014-12" db="EMBL/GenBank/DDBJ databases">
        <title>Draft genome sequence of Terrisporobacter sp. 08-306576, isolated from the blood culture of a bacteremia patient.</title>
        <authorList>
            <person name="Lund L.C."/>
            <person name="Sydenham T.V."/>
            <person name="Hogh S.V."/>
            <person name="Skov M.N."/>
            <person name="Kemp M."/>
            <person name="Justesen U.S."/>
        </authorList>
    </citation>
    <scope>NUCLEOTIDE SEQUENCE [LARGE SCALE GENOMIC DNA]</scope>
    <source>
        <strain evidence="9 10">08-306576</strain>
    </source>
</reference>
<evidence type="ECO:0000256" key="3">
    <source>
        <dbReference type="ARBA" id="ARBA00022448"/>
    </source>
</evidence>
<dbReference type="EMBL" id="JWHR01000041">
    <property type="protein sequence ID" value="KHS58272.1"/>
    <property type="molecule type" value="Genomic_DNA"/>
</dbReference>
<evidence type="ECO:0000256" key="2">
    <source>
        <dbReference type="ARBA" id="ARBA00007935"/>
    </source>
</evidence>
<feature type="transmembrane region" description="Helical" evidence="8">
    <location>
        <begin position="70"/>
        <end position="93"/>
    </location>
</feature>
<dbReference type="Gene3D" id="1.10.3470.10">
    <property type="entry name" value="ABC transporter involved in vitamin B12 uptake, BtuC"/>
    <property type="match status" value="1"/>
</dbReference>
<evidence type="ECO:0000256" key="6">
    <source>
        <dbReference type="ARBA" id="ARBA00022989"/>
    </source>
</evidence>
<dbReference type="SUPFAM" id="SSF81345">
    <property type="entry name" value="ABC transporter involved in vitamin B12 uptake, BtuC"/>
    <property type="match status" value="1"/>
</dbReference>
<dbReference type="RefSeq" id="WP_039678575.1">
    <property type="nucleotide sequence ID" value="NZ_JWHR01000041.1"/>
</dbReference>
<dbReference type="OrthoDB" id="9792889at2"/>
<dbReference type="GO" id="GO:0005886">
    <property type="term" value="C:plasma membrane"/>
    <property type="evidence" value="ECO:0007669"/>
    <property type="project" value="UniProtKB-SubCell"/>
</dbReference>
<evidence type="ECO:0000256" key="4">
    <source>
        <dbReference type="ARBA" id="ARBA00022475"/>
    </source>
</evidence>
<dbReference type="CDD" id="cd06550">
    <property type="entry name" value="TM_ABC_iron-siderophores_like"/>
    <property type="match status" value="1"/>
</dbReference>
<sequence length="336" mass="36536">MEESNRYNKIIIFSLILILIISILISFALGKYPIEPNQVFGILLSKISNIDKFWTDSMETIFFKVRFPRIILACLVGGCLAAAGVSYQCIFLNPMAAPDILGASSGAAFGAALAIYLYKGGRQVTISAFIFSLITVFLVYIISQRTKGNKVLGLILSGIMVSSLFSSGTSFIKLVADPNDQLPAITYWLMGSLSGTKGADVKFAIIPMLIGIIPLILISWQINILTVGEEEAKTMGINTKLIRFVTIICATLLTSASVAVSGMIGWIGLVIPHLSRRLVGNNFVYLLPTSAIFGASFLLLVDNVSRNLWTSEIPIGILTSFIGVPFFIYLITRRGD</sequence>
<comment type="caution">
    <text evidence="9">The sequence shown here is derived from an EMBL/GenBank/DDBJ whole genome shotgun (WGS) entry which is preliminary data.</text>
</comment>